<evidence type="ECO:0000313" key="4">
    <source>
        <dbReference type="Proteomes" id="UP000553034"/>
    </source>
</evidence>
<dbReference type="Pfam" id="PF13739">
    <property type="entry name" value="PdaC"/>
    <property type="match status" value="1"/>
</dbReference>
<dbReference type="RefSeq" id="WP_183476423.1">
    <property type="nucleotide sequence ID" value="NZ_JACIFO010000002.1"/>
</dbReference>
<feature type="domain" description="DUF3298" evidence="1">
    <location>
        <begin position="180"/>
        <end position="254"/>
    </location>
</feature>
<comment type="caution">
    <text evidence="3">The sequence shown here is derived from an EMBL/GenBank/DDBJ whole genome shotgun (WGS) entry which is preliminary data.</text>
</comment>
<dbReference type="Gene3D" id="3.30.565.40">
    <property type="entry name" value="Fervidobacterium nodosum Rt17-B1 like"/>
    <property type="match status" value="1"/>
</dbReference>
<feature type="domain" description="Deacetylase PdaC" evidence="2">
    <location>
        <begin position="55"/>
        <end position="158"/>
    </location>
</feature>
<dbReference type="AlphaFoldDB" id="A0A840EU24"/>
<dbReference type="EMBL" id="JACIFO010000002">
    <property type="protein sequence ID" value="MBB4118397.1"/>
    <property type="molecule type" value="Genomic_DNA"/>
</dbReference>
<dbReference type="InterPro" id="IPR025303">
    <property type="entry name" value="PdaC"/>
</dbReference>
<dbReference type="PROSITE" id="PS51257">
    <property type="entry name" value="PROKAR_LIPOPROTEIN"/>
    <property type="match status" value="1"/>
</dbReference>
<accession>A0A840EU24</accession>
<evidence type="ECO:0000259" key="2">
    <source>
        <dbReference type="Pfam" id="PF13739"/>
    </source>
</evidence>
<evidence type="ECO:0000313" key="3">
    <source>
        <dbReference type="EMBL" id="MBB4118397.1"/>
    </source>
</evidence>
<name>A0A840EU24_9FLAO</name>
<protein>
    <recommendedName>
        <fullName evidence="5">DUF3298/DUF4163 domain-containing protein</fullName>
    </recommendedName>
</protein>
<evidence type="ECO:0008006" key="5">
    <source>
        <dbReference type="Google" id="ProtNLM"/>
    </source>
</evidence>
<dbReference type="InterPro" id="IPR021729">
    <property type="entry name" value="DUF3298"/>
</dbReference>
<dbReference type="Pfam" id="PF11738">
    <property type="entry name" value="DUF3298"/>
    <property type="match status" value="1"/>
</dbReference>
<dbReference type="InterPro" id="IPR037126">
    <property type="entry name" value="PdaC/RsiV-like_sf"/>
</dbReference>
<sequence length="264" mass="29832">MKKIILFLSIIGLLFSCKNDPKTTNKTEVTTTETPIEKITSKLENINVEAFKACEEADCPILEVSYLTITGAHAETINKVNQQQLITIFNSAEENAPQHASLKDAIGSFIDDYINFKHEFPDSHAEYEANISQEVRAETAQTLLLQTNYYLFTGGAHGYGATRYTNFDKKTGKALSTKDLIKNLDAFTAYAEKEFRKKYKLSKEENINAKGFLFEDNKFALPTNIGITNNKVLLVYNRYEAASYADGELTITLDKETVKNWLNY</sequence>
<reference evidence="3 4" key="1">
    <citation type="submission" date="2020-08" db="EMBL/GenBank/DDBJ databases">
        <title>Genomic Encyclopedia of Type Strains, Phase IV (KMG-IV): sequencing the most valuable type-strain genomes for metagenomic binning, comparative biology and taxonomic classification.</title>
        <authorList>
            <person name="Goeker M."/>
        </authorList>
    </citation>
    <scope>NUCLEOTIDE SEQUENCE [LARGE SCALE GENOMIC DNA]</scope>
    <source>
        <strain evidence="3 4">DSM 29568</strain>
    </source>
</reference>
<dbReference type="Proteomes" id="UP000553034">
    <property type="component" value="Unassembled WGS sequence"/>
</dbReference>
<evidence type="ECO:0000259" key="1">
    <source>
        <dbReference type="Pfam" id="PF11738"/>
    </source>
</evidence>
<keyword evidence="4" id="KW-1185">Reference proteome</keyword>
<gene>
    <name evidence="3" type="ORF">GGR32_000671</name>
</gene>
<proteinExistence type="predicted"/>
<dbReference type="Gene3D" id="3.90.640.20">
    <property type="entry name" value="Heat-shock cognate protein, ATPase"/>
    <property type="match status" value="1"/>
</dbReference>
<organism evidence="3 4">
    <name type="scientific">Mesonia hippocampi</name>
    <dbReference type="NCBI Taxonomy" id="1628250"/>
    <lineage>
        <taxon>Bacteria</taxon>
        <taxon>Pseudomonadati</taxon>
        <taxon>Bacteroidota</taxon>
        <taxon>Flavobacteriia</taxon>
        <taxon>Flavobacteriales</taxon>
        <taxon>Flavobacteriaceae</taxon>
        <taxon>Mesonia</taxon>
    </lineage>
</organism>